<accession>V4LIT3</accession>
<reference evidence="2 3" key="1">
    <citation type="journal article" date="2013" name="Front. Plant Sci.">
        <title>The Reference Genome of the Halophytic Plant Eutrema salsugineum.</title>
        <authorList>
            <person name="Yang R."/>
            <person name="Jarvis D.E."/>
            <person name="Chen H."/>
            <person name="Beilstein M.A."/>
            <person name="Grimwood J."/>
            <person name="Jenkins J."/>
            <person name="Shu S."/>
            <person name="Prochnik S."/>
            <person name="Xin M."/>
            <person name="Ma C."/>
            <person name="Schmutz J."/>
            <person name="Wing R.A."/>
            <person name="Mitchell-Olds T."/>
            <person name="Schumaker K.S."/>
            <person name="Wang X."/>
        </authorList>
    </citation>
    <scope>NUCLEOTIDE SEQUENCE [LARGE SCALE GENOMIC DNA]</scope>
</reference>
<dbReference type="EMBL" id="KI517465">
    <property type="protein sequence ID" value="ESQ39693.1"/>
    <property type="molecule type" value="Genomic_DNA"/>
</dbReference>
<keyword evidence="3" id="KW-1185">Reference proteome</keyword>
<proteinExistence type="inferred from homology"/>
<protein>
    <submittedName>
        <fullName evidence="2">Uncharacterized protein</fullName>
    </submittedName>
</protein>
<evidence type="ECO:0000313" key="2">
    <source>
        <dbReference type="EMBL" id="ESQ39693.1"/>
    </source>
</evidence>
<dbReference type="AlphaFoldDB" id="V4LIT3"/>
<dbReference type="InterPro" id="IPR004926">
    <property type="entry name" value="LEA_3a"/>
</dbReference>
<comment type="similarity">
    <text evidence="1">Belongs to the LEA type 3 family.</text>
</comment>
<sequence>KNKIKNGSISLSLSRRLSYFISNTIPRKGYSTKISEGEAKVMRGEELKKITNTKAAKTNVEKPSWTPDPKTGYYRPDNGLVKLRSALGVE</sequence>
<organism evidence="2 3">
    <name type="scientific">Eutrema salsugineum</name>
    <name type="common">Saltwater cress</name>
    <name type="synonym">Sisymbrium salsugineum</name>
    <dbReference type="NCBI Taxonomy" id="72664"/>
    <lineage>
        <taxon>Eukaryota</taxon>
        <taxon>Viridiplantae</taxon>
        <taxon>Streptophyta</taxon>
        <taxon>Embryophyta</taxon>
        <taxon>Tracheophyta</taxon>
        <taxon>Spermatophyta</taxon>
        <taxon>Magnoliopsida</taxon>
        <taxon>eudicotyledons</taxon>
        <taxon>Gunneridae</taxon>
        <taxon>Pentapetalae</taxon>
        <taxon>rosids</taxon>
        <taxon>malvids</taxon>
        <taxon>Brassicales</taxon>
        <taxon>Brassicaceae</taxon>
        <taxon>Eutremeae</taxon>
        <taxon>Eutrema</taxon>
    </lineage>
</organism>
<dbReference type="Pfam" id="PF03242">
    <property type="entry name" value="LEA_3a"/>
    <property type="match status" value="1"/>
</dbReference>
<evidence type="ECO:0000313" key="3">
    <source>
        <dbReference type="Proteomes" id="UP000030689"/>
    </source>
</evidence>
<gene>
    <name evidence="2" type="ORF">EUTSA_v10001120mg</name>
</gene>
<name>V4LIT3_EUTSA</name>
<evidence type="ECO:0000256" key="1">
    <source>
        <dbReference type="ARBA" id="ARBA00007086"/>
    </source>
</evidence>
<dbReference type="Gramene" id="ESQ39693">
    <property type="protein sequence ID" value="ESQ39693"/>
    <property type="gene ID" value="EUTSA_v10001120mg"/>
</dbReference>
<dbReference type="KEGG" id="eus:EUTSA_v10001120mg"/>
<dbReference type="Proteomes" id="UP000030689">
    <property type="component" value="Unassembled WGS sequence"/>
</dbReference>
<feature type="non-terminal residue" evidence="2">
    <location>
        <position position="1"/>
    </location>
</feature>